<keyword evidence="3 6" id="KW-0808">Transferase</keyword>
<evidence type="ECO:0000256" key="1">
    <source>
        <dbReference type="ARBA" id="ARBA00006734"/>
    </source>
</evidence>
<dbReference type="GO" id="GO:0004663">
    <property type="term" value="F:Rab geranylgeranyltransferase activity"/>
    <property type="evidence" value="ECO:0007669"/>
    <property type="project" value="UniProtKB-UniRule"/>
</dbReference>
<dbReference type="SUPFAM" id="SSF48439">
    <property type="entry name" value="Protein prenylyltransferase"/>
    <property type="match status" value="1"/>
</dbReference>
<dbReference type="RefSeq" id="XP_046072391.1">
    <property type="nucleotide sequence ID" value="XM_046216186.1"/>
</dbReference>
<dbReference type="Gene3D" id="1.25.40.120">
    <property type="entry name" value="Protein prenylyltransferase"/>
    <property type="match status" value="1"/>
</dbReference>
<dbReference type="InterPro" id="IPR002088">
    <property type="entry name" value="Prenyl_trans_a"/>
</dbReference>
<dbReference type="PANTHER" id="PTHR11129">
    <property type="entry name" value="PROTEIN FARNESYLTRANSFERASE ALPHA SUBUNIT/RAB GERANYLGERANYL TRANSFERASE ALPHA SUBUNIT"/>
    <property type="match status" value="1"/>
</dbReference>
<keyword evidence="4" id="KW-0677">Repeat</keyword>
<protein>
    <recommendedName>
        <fullName evidence="6">Geranylgeranyl transferase type-2 subunit alpha</fullName>
        <ecNumber evidence="6">2.5.1.60</ecNumber>
    </recommendedName>
    <alternativeName>
        <fullName evidence="6">Geranylgeranyl transferase type II subunit alpha</fullName>
    </alternativeName>
</protein>
<evidence type="ECO:0000256" key="4">
    <source>
        <dbReference type="ARBA" id="ARBA00022737"/>
    </source>
</evidence>
<dbReference type="GO" id="GO:0005968">
    <property type="term" value="C:Rab-protein geranylgeranyltransferase complex"/>
    <property type="evidence" value="ECO:0007669"/>
    <property type="project" value="TreeGrafter"/>
</dbReference>
<keyword evidence="8" id="KW-1185">Reference proteome</keyword>
<name>A0AAD4KVB0_9EURO</name>
<proteinExistence type="inferred from homology"/>
<comment type="caution">
    <text evidence="7">The sequence shown here is derived from an EMBL/GenBank/DDBJ whole genome shotgun (WGS) entry which is preliminary data.</text>
</comment>
<dbReference type="Proteomes" id="UP001201262">
    <property type="component" value="Unassembled WGS sequence"/>
</dbReference>
<evidence type="ECO:0000256" key="5">
    <source>
        <dbReference type="ARBA" id="ARBA00047658"/>
    </source>
</evidence>
<comment type="catalytic activity">
    <reaction evidence="5 6">
        <text>geranylgeranyl diphosphate + L-cysteinyl-[protein] = S-geranylgeranyl-L-cysteinyl-[protein] + diphosphate</text>
        <dbReference type="Rhea" id="RHEA:21240"/>
        <dbReference type="Rhea" id="RHEA-COMP:10131"/>
        <dbReference type="Rhea" id="RHEA-COMP:11537"/>
        <dbReference type="ChEBI" id="CHEBI:29950"/>
        <dbReference type="ChEBI" id="CHEBI:33019"/>
        <dbReference type="ChEBI" id="CHEBI:57533"/>
        <dbReference type="ChEBI" id="CHEBI:86021"/>
        <dbReference type="EC" id="2.5.1.60"/>
    </reaction>
</comment>
<dbReference type="GO" id="GO:0097354">
    <property type="term" value="P:prenylation"/>
    <property type="evidence" value="ECO:0007669"/>
    <property type="project" value="UniProtKB-UniRule"/>
</dbReference>
<evidence type="ECO:0000313" key="8">
    <source>
        <dbReference type="Proteomes" id="UP001201262"/>
    </source>
</evidence>
<dbReference type="EC" id="2.5.1.60" evidence="6"/>
<evidence type="ECO:0000256" key="3">
    <source>
        <dbReference type="ARBA" id="ARBA00022679"/>
    </source>
</evidence>
<accession>A0AAD4KVB0</accession>
<evidence type="ECO:0000313" key="7">
    <source>
        <dbReference type="EMBL" id="KAH8697690.1"/>
    </source>
</evidence>
<sequence length="350" mass="41182">MASHGVPRQSSRPVENIEQKRQQIQEYRDLDHSVRKKIVERCYTPETLQEISELLKRNPEYYSVWNYRRVIRQAEFSQDTASDQSVAAIIKSDLEFLFPLLRSFPKCYWIWNYRLWILDEAKRLLPKSVAYEFWQKELALVGKMLSMDSRNFHGWGYRRFVVAALEDFTAHDSNAETMTQSEVDYTKKMIGANLSNFSAWHNRTKVIYKLLDEQKASDQERKKVLDEELNFAHKALIDPYDQSLWFYHQSLMCVFDPSLAARTMAPNLTSAERLEYVQAEKEEIKDMLEECTDCKWIYQALIQCNLIAAKIEGAFSEVDRAEVIGWLGVLVQLDPLRKGHWADIEKTLRE</sequence>
<dbReference type="PANTHER" id="PTHR11129:SF2">
    <property type="entry name" value="GERANYLGERANYL TRANSFERASE TYPE-2 SUBUNIT ALPHA"/>
    <property type="match status" value="1"/>
</dbReference>
<dbReference type="GeneID" id="70246473"/>
<dbReference type="PROSITE" id="PS51147">
    <property type="entry name" value="PFTA"/>
    <property type="match status" value="4"/>
</dbReference>
<keyword evidence="2 6" id="KW-0637">Prenyltransferase</keyword>
<gene>
    <name evidence="7" type="ORF">BGW36DRAFT_379252</name>
</gene>
<comment type="similarity">
    <text evidence="1 6">Belongs to the protein prenyltransferase subunit alpha family.</text>
</comment>
<dbReference type="Pfam" id="PF01239">
    <property type="entry name" value="PPTA"/>
    <property type="match status" value="4"/>
</dbReference>
<reference evidence="7" key="1">
    <citation type="submission" date="2021-12" db="EMBL/GenBank/DDBJ databases">
        <title>Convergent genome expansion in fungi linked to evolution of root-endophyte symbiosis.</title>
        <authorList>
            <consortium name="DOE Joint Genome Institute"/>
            <person name="Ke Y.-H."/>
            <person name="Bonito G."/>
            <person name="Liao H.-L."/>
            <person name="Looney B."/>
            <person name="Rojas-Flechas A."/>
            <person name="Nash J."/>
            <person name="Hameed K."/>
            <person name="Schadt C."/>
            <person name="Martin F."/>
            <person name="Crous P.W."/>
            <person name="Miettinen O."/>
            <person name="Magnuson J.K."/>
            <person name="Labbe J."/>
            <person name="Jacobson D."/>
            <person name="Doktycz M.J."/>
            <person name="Veneault-Fourrey C."/>
            <person name="Kuo A."/>
            <person name="Mondo S."/>
            <person name="Calhoun S."/>
            <person name="Riley R."/>
            <person name="Ohm R."/>
            <person name="LaButti K."/>
            <person name="Andreopoulos B."/>
            <person name="Pangilinan J."/>
            <person name="Nolan M."/>
            <person name="Tritt A."/>
            <person name="Clum A."/>
            <person name="Lipzen A."/>
            <person name="Daum C."/>
            <person name="Barry K."/>
            <person name="Grigoriev I.V."/>
            <person name="Vilgalys R."/>
        </authorList>
    </citation>
    <scope>NUCLEOTIDE SEQUENCE</scope>
    <source>
        <strain evidence="7">PMI_201</strain>
    </source>
</reference>
<evidence type="ECO:0000256" key="6">
    <source>
        <dbReference type="RuleBase" id="RU367120"/>
    </source>
</evidence>
<comment type="function">
    <text evidence="6">Catalyzes the transfer of a geranyl-geranyl moiety from geranyl-geranyl pyrophosphate to cysteines occuring in specific C-terminal amino acid sequences.</text>
</comment>
<dbReference type="AlphaFoldDB" id="A0AAD4KVB0"/>
<organism evidence="7 8">
    <name type="scientific">Talaromyces proteolyticus</name>
    <dbReference type="NCBI Taxonomy" id="1131652"/>
    <lineage>
        <taxon>Eukaryota</taxon>
        <taxon>Fungi</taxon>
        <taxon>Dikarya</taxon>
        <taxon>Ascomycota</taxon>
        <taxon>Pezizomycotina</taxon>
        <taxon>Eurotiomycetes</taxon>
        <taxon>Eurotiomycetidae</taxon>
        <taxon>Eurotiales</taxon>
        <taxon>Trichocomaceae</taxon>
        <taxon>Talaromyces</taxon>
        <taxon>Talaromyces sect. Bacilispori</taxon>
    </lineage>
</organism>
<evidence type="ECO:0000256" key="2">
    <source>
        <dbReference type="ARBA" id="ARBA00022602"/>
    </source>
</evidence>
<dbReference type="EMBL" id="JAJTJA010000006">
    <property type="protein sequence ID" value="KAH8697690.1"/>
    <property type="molecule type" value="Genomic_DNA"/>
</dbReference>